<keyword evidence="2" id="KW-0540">Nuclease</keyword>
<reference evidence="7 8" key="2">
    <citation type="journal article" date="2013" name="PLoS Genet.">
        <title>Comparative genome structure, secondary metabolite, and effector coding capacity across Cochliobolus pathogens.</title>
        <authorList>
            <person name="Condon B.J."/>
            <person name="Leng Y."/>
            <person name="Wu D."/>
            <person name="Bushley K.E."/>
            <person name="Ohm R.A."/>
            <person name="Otillar R."/>
            <person name="Martin J."/>
            <person name="Schackwitz W."/>
            <person name="Grimwood J."/>
            <person name="MohdZainudin N."/>
            <person name="Xue C."/>
            <person name="Wang R."/>
            <person name="Manning V.A."/>
            <person name="Dhillon B."/>
            <person name="Tu Z.J."/>
            <person name="Steffenson B.J."/>
            <person name="Salamov A."/>
            <person name="Sun H."/>
            <person name="Lowry S."/>
            <person name="LaButti K."/>
            <person name="Han J."/>
            <person name="Copeland A."/>
            <person name="Lindquist E."/>
            <person name="Barry K."/>
            <person name="Schmutz J."/>
            <person name="Baker S.E."/>
            <person name="Ciuffetti L.M."/>
            <person name="Grigoriev I.V."/>
            <person name="Zhong S."/>
            <person name="Turgeon B.G."/>
        </authorList>
    </citation>
    <scope>NUCLEOTIDE SEQUENCE [LARGE SCALE GENOMIC DNA]</scope>
    <source>
        <strain evidence="8">28A</strain>
    </source>
</reference>
<feature type="domain" description="Exonuclease" evidence="6">
    <location>
        <begin position="407"/>
        <end position="585"/>
    </location>
</feature>
<dbReference type="PANTHER" id="PTHR12801:SF112">
    <property type="entry name" value="RNA EXONUCLEASE 3"/>
    <property type="match status" value="1"/>
</dbReference>
<reference evidence="7 8" key="1">
    <citation type="journal article" date="2012" name="PLoS Pathog.">
        <title>Diverse lifestyles and strategies of plant pathogenesis encoded in the genomes of eighteen Dothideomycetes fungi.</title>
        <authorList>
            <person name="Ohm R.A."/>
            <person name="Feau N."/>
            <person name="Henrissat B."/>
            <person name="Schoch C.L."/>
            <person name="Horwitz B.A."/>
            <person name="Barry K.W."/>
            <person name="Condon B.J."/>
            <person name="Copeland A.C."/>
            <person name="Dhillon B."/>
            <person name="Glaser F."/>
            <person name="Hesse C.N."/>
            <person name="Kosti I."/>
            <person name="LaButti K."/>
            <person name="Lindquist E.A."/>
            <person name="Lucas S."/>
            <person name="Salamov A.A."/>
            <person name="Bradshaw R.E."/>
            <person name="Ciuffetti L."/>
            <person name="Hamelin R.C."/>
            <person name="Kema G.H.J."/>
            <person name="Lawrence C."/>
            <person name="Scott J.A."/>
            <person name="Spatafora J.W."/>
            <person name="Turgeon B.G."/>
            <person name="de Wit P.J.G.M."/>
            <person name="Zhong S."/>
            <person name="Goodwin S.B."/>
            <person name="Grigoriev I.V."/>
        </authorList>
    </citation>
    <scope>NUCLEOTIDE SEQUENCE [LARGE SCALE GENOMIC DNA]</scope>
    <source>
        <strain evidence="8">28A</strain>
    </source>
</reference>
<keyword evidence="4" id="KW-0269">Exonuclease</keyword>
<dbReference type="CDD" id="cd06145">
    <property type="entry name" value="REX1_like"/>
    <property type="match status" value="1"/>
</dbReference>
<dbReference type="InterPro" id="IPR013520">
    <property type="entry name" value="Ribonucl_H"/>
</dbReference>
<feature type="region of interest" description="Disordered" evidence="5">
    <location>
        <begin position="243"/>
        <end position="262"/>
    </location>
</feature>
<dbReference type="eggNOG" id="KOG2248">
    <property type="taxonomic scope" value="Eukaryota"/>
</dbReference>
<evidence type="ECO:0000259" key="6">
    <source>
        <dbReference type="SMART" id="SM00479"/>
    </source>
</evidence>
<dbReference type="PANTHER" id="PTHR12801">
    <property type="entry name" value="RNA EXONUCLEASE REXO1 / RECO3 FAMILY MEMBER-RELATED"/>
    <property type="match status" value="1"/>
</dbReference>
<dbReference type="InterPro" id="IPR034922">
    <property type="entry name" value="REX1-like_exo"/>
</dbReference>
<evidence type="ECO:0000256" key="4">
    <source>
        <dbReference type="ARBA" id="ARBA00022839"/>
    </source>
</evidence>
<dbReference type="InterPro" id="IPR012337">
    <property type="entry name" value="RNaseH-like_sf"/>
</dbReference>
<proteinExistence type="inferred from homology"/>
<dbReference type="Proteomes" id="UP000016935">
    <property type="component" value="Unassembled WGS sequence"/>
</dbReference>
<evidence type="ECO:0000256" key="5">
    <source>
        <dbReference type="SAM" id="MobiDB-lite"/>
    </source>
</evidence>
<evidence type="ECO:0000256" key="2">
    <source>
        <dbReference type="ARBA" id="ARBA00022722"/>
    </source>
</evidence>
<dbReference type="RefSeq" id="XP_008022274.1">
    <property type="nucleotide sequence ID" value="XM_008024083.1"/>
</dbReference>
<organism evidence="7 8">
    <name type="scientific">Exserohilum turcicum (strain 28A)</name>
    <name type="common">Northern leaf blight fungus</name>
    <name type="synonym">Setosphaeria turcica</name>
    <dbReference type="NCBI Taxonomy" id="671987"/>
    <lineage>
        <taxon>Eukaryota</taxon>
        <taxon>Fungi</taxon>
        <taxon>Dikarya</taxon>
        <taxon>Ascomycota</taxon>
        <taxon>Pezizomycotina</taxon>
        <taxon>Dothideomycetes</taxon>
        <taxon>Pleosporomycetidae</taxon>
        <taxon>Pleosporales</taxon>
        <taxon>Pleosporineae</taxon>
        <taxon>Pleosporaceae</taxon>
        <taxon>Exserohilum</taxon>
    </lineage>
</organism>
<evidence type="ECO:0000313" key="8">
    <source>
        <dbReference type="Proteomes" id="UP000016935"/>
    </source>
</evidence>
<dbReference type="OrthoDB" id="3996471at2759"/>
<protein>
    <recommendedName>
        <fullName evidence="6">Exonuclease domain-containing protein</fullName>
    </recommendedName>
</protein>
<dbReference type="STRING" id="671987.R0J094"/>
<dbReference type="InterPro" id="IPR036397">
    <property type="entry name" value="RNaseH_sf"/>
</dbReference>
<feature type="compositionally biased region" description="Basic and acidic residues" evidence="5">
    <location>
        <begin position="650"/>
        <end position="660"/>
    </location>
</feature>
<dbReference type="HOGENOM" id="CLU_022453_4_0_1"/>
<dbReference type="GeneID" id="19397894"/>
<keyword evidence="8" id="KW-1185">Reference proteome</keyword>
<dbReference type="EMBL" id="KB908493">
    <property type="protein sequence ID" value="EOA90425.1"/>
    <property type="molecule type" value="Genomic_DNA"/>
</dbReference>
<dbReference type="GO" id="GO:0003676">
    <property type="term" value="F:nucleic acid binding"/>
    <property type="evidence" value="ECO:0007669"/>
    <property type="project" value="InterPro"/>
</dbReference>
<evidence type="ECO:0000256" key="3">
    <source>
        <dbReference type="ARBA" id="ARBA00022801"/>
    </source>
</evidence>
<dbReference type="GO" id="GO:0005634">
    <property type="term" value="C:nucleus"/>
    <property type="evidence" value="ECO:0007669"/>
    <property type="project" value="TreeGrafter"/>
</dbReference>
<gene>
    <name evidence="7" type="ORF">SETTUDRAFT_159016</name>
</gene>
<dbReference type="SUPFAM" id="SSF53098">
    <property type="entry name" value="Ribonuclease H-like"/>
    <property type="match status" value="1"/>
</dbReference>
<feature type="region of interest" description="Disordered" evidence="5">
    <location>
        <begin position="597"/>
        <end position="660"/>
    </location>
</feature>
<evidence type="ECO:0000313" key="7">
    <source>
        <dbReference type="EMBL" id="EOA90425.1"/>
    </source>
</evidence>
<dbReference type="GO" id="GO:0004527">
    <property type="term" value="F:exonuclease activity"/>
    <property type="evidence" value="ECO:0007669"/>
    <property type="project" value="UniProtKB-KW"/>
</dbReference>
<feature type="compositionally biased region" description="Polar residues" evidence="5">
    <location>
        <begin position="113"/>
        <end position="123"/>
    </location>
</feature>
<dbReference type="SMART" id="SM00479">
    <property type="entry name" value="EXOIII"/>
    <property type="match status" value="1"/>
</dbReference>
<feature type="region of interest" description="Disordered" evidence="5">
    <location>
        <begin position="64"/>
        <end position="131"/>
    </location>
</feature>
<dbReference type="AlphaFoldDB" id="R0J094"/>
<dbReference type="Gene3D" id="3.30.420.10">
    <property type="entry name" value="Ribonuclease H-like superfamily/Ribonuclease H"/>
    <property type="match status" value="1"/>
</dbReference>
<comment type="similarity">
    <text evidence="1">Belongs to the REXO1/REXO3 family.</text>
</comment>
<feature type="compositionally biased region" description="Polar residues" evidence="5">
    <location>
        <begin position="615"/>
        <end position="630"/>
    </location>
</feature>
<keyword evidence="3" id="KW-0378">Hydrolase</keyword>
<sequence>MWPSVSAHRSFAKIPCPSGASCALPHCIFSHDAAKSPDRLPSPPPVTAVRSVEPVARHDDVVNQDLSQAVPVKDQARPSGSVNPNISKGKAPATKESGAAHTPPSKPLAGTAVSKSLPSSATRPISPPPKAVAAKTIINPDTPVPVVPRKLTKEPATFTKRVALLKALHTYLKPHNDKLLKAVKPEIKALHLDTNQLNKLAVDEEERIAISNPSVYENILKQRLVKLKGMTPEDWVKERRAAVAAEKGEPPKKPPPKRVDTGLSSEDEITFLRTLKCEQKGLDQYGYVTHLPSDAELNETRLALDTAAGWEECDRCKTRFQVFPDRNEEGALTSGGECRYHWGRTIYPKKSNNATDFKRLTCCNAEVGSPGCSTHETHVYNVKSAKRLSLIMPFIQTSENDKVPKSSAVAFDCEMGYTTNGLEMMRLTVISWPQHKPLVDVLVRPLGQILDFNTRFSGITREQFVNAKPYDPANPKPVRKDLRIVESPYAARDLFLSHVSPETPVVGHALENDLNTIRLIHPVIIDTVLLYPTRQGLPFRSGLRKLAKDHLGEEIQQAGAAGHDSYEDARTTGELVRLKIKEQWKLKKIDGFEIRDGGVHPPVPSGAPPARAATTPVNVPTANMTGSVGTNPAAKRKLEDEGKEDPSEEPPTKKLETLSS</sequence>
<feature type="compositionally biased region" description="Basic and acidic residues" evidence="5">
    <location>
        <begin position="243"/>
        <end position="260"/>
    </location>
</feature>
<name>R0J094_EXST2</name>
<accession>R0J094</accession>
<dbReference type="InterPro" id="IPR047021">
    <property type="entry name" value="REXO1/3/4-like"/>
</dbReference>
<evidence type="ECO:0000256" key="1">
    <source>
        <dbReference type="ARBA" id="ARBA00006357"/>
    </source>
</evidence>